<dbReference type="RefSeq" id="XP_013904134.1">
    <property type="nucleotide sequence ID" value="XM_014048680.1"/>
</dbReference>
<feature type="compositionally biased region" description="Low complexity" evidence="3">
    <location>
        <begin position="700"/>
        <end position="740"/>
    </location>
</feature>
<dbReference type="GO" id="GO:0019903">
    <property type="term" value="F:protein phosphatase binding"/>
    <property type="evidence" value="ECO:0007669"/>
    <property type="project" value="InterPro"/>
</dbReference>
<accession>A0A0D2MRA2</accession>
<dbReference type="KEGG" id="mng:MNEG_2841"/>
<organism evidence="4 5">
    <name type="scientific">Monoraphidium neglectum</name>
    <dbReference type="NCBI Taxonomy" id="145388"/>
    <lineage>
        <taxon>Eukaryota</taxon>
        <taxon>Viridiplantae</taxon>
        <taxon>Chlorophyta</taxon>
        <taxon>core chlorophytes</taxon>
        <taxon>Chlorophyceae</taxon>
        <taxon>CS clade</taxon>
        <taxon>Sphaeropleales</taxon>
        <taxon>Selenastraceae</taxon>
        <taxon>Monoraphidium</taxon>
    </lineage>
</organism>
<dbReference type="PANTHER" id="PTHR12634:SF8">
    <property type="entry name" value="FIERY MOUNTAIN, ISOFORM D"/>
    <property type="match status" value="1"/>
</dbReference>
<evidence type="ECO:0000256" key="2">
    <source>
        <dbReference type="ARBA" id="ARBA00023306"/>
    </source>
</evidence>
<feature type="compositionally biased region" description="Low complexity" evidence="3">
    <location>
        <begin position="569"/>
        <end position="583"/>
    </location>
</feature>
<dbReference type="STRING" id="145388.A0A0D2MRA2"/>
<dbReference type="Proteomes" id="UP000054498">
    <property type="component" value="Unassembled WGS sequence"/>
</dbReference>
<proteinExistence type="inferred from homology"/>
<evidence type="ECO:0000256" key="1">
    <source>
        <dbReference type="ARBA" id="ARBA00006180"/>
    </source>
</evidence>
<keyword evidence="2" id="KW-0131">Cell cycle</keyword>
<evidence type="ECO:0000313" key="5">
    <source>
        <dbReference type="Proteomes" id="UP000054498"/>
    </source>
</evidence>
<feature type="region of interest" description="Disordered" evidence="3">
    <location>
        <begin position="609"/>
        <end position="665"/>
    </location>
</feature>
<feature type="region of interest" description="Disordered" evidence="3">
    <location>
        <begin position="553"/>
        <end position="584"/>
    </location>
</feature>
<feature type="compositionally biased region" description="Low complexity" evidence="3">
    <location>
        <begin position="768"/>
        <end position="779"/>
    </location>
</feature>
<dbReference type="Pfam" id="PF04499">
    <property type="entry name" value="SAPS"/>
    <property type="match status" value="1"/>
</dbReference>
<evidence type="ECO:0000256" key="3">
    <source>
        <dbReference type="SAM" id="MobiDB-lite"/>
    </source>
</evidence>
<dbReference type="AlphaFoldDB" id="A0A0D2MRA2"/>
<dbReference type="EMBL" id="KK100555">
    <property type="protein sequence ID" value="KIZ05115.1"/>
    <property type="molecule type" value="Genomic_DNA"/>
</dbReference>
<name>A0A0D2MRA2_9CHLO</name>
<feature type="compositionally biased region" description="Gly residues" evidence="3">
    <location>
        <begin position="610"/>
        <end position="625"/>
    </location>
</feature>
<reference evidence="4 5" key="1">
    <citation type="journal article" date="2013" name="BMC Genomics">
        <title>Reconstruction of the lipid metabolism for the microalga Monoraphidium neglectum from its genome sequence reveals characteristics suitable for biofuel production.</title>
        <authorList>
            <person name="Bogen C."/>
            <person name="Al-Dilaimi A."/>
            <person name="Albersmeier A."/>
            <person name="Wichmann J."/>
            <person name="Grundmann M."/>
            <person name="Rupp O."/>
            <person name="Lauersen K.J."/>
            <person name="Blifernez-Klassen O."/>
            <person name="Kalinowski J."/>
            <person name="Goesmann A."/>
            <person name="Mussgnug J.H."/>
            <person name="Kruse O."/>
        </authorList>
    </citation>
    <scope>NUCLEOTIDE SEQUENCE [LARGE SCALE GENOMIC DNA]</scope>
    <source>
        <strain evidence="4 5">SAG 48.87</strain>
    </source>
</reference>
<dbReference type="OrthoDB" id="295029at2759"/>
<dbReference type="GO" id="GO:0019888">
    <property type="term" value="F:protein phosphatase regulator activity"/>
    <property type="evidence" value="ECO:0007669"/>
    <property type="project" value="TreeGrafter"/>
</dbReference>
<protein>
    <submittedName>
        <fullName evidence="4">Serine/threonine-protein phosphatase 6 regulatory subunit 2</fullName>
    </submittedName>
</protein>
<sequence>MAFWRVAGFAQPSPIEQILDKEEYTLEELLDEDDIIQECKSLNGRLIAFLREKEVVEQLLRYLVQPPSDPDDPKKQYKYPFTACEVFCCEVEAVFNTLLEDEALLGLLFSLVDAEPPLSCKAAGYFGRVVGQLLVRKPNEMMQYLSNHDELLGKLVRHLDVTSIADVIKRLAGADDQSAMVFMPMHTQWLVETPLLDMLLERLGPGWPGDAVTNAADILTAIAHTQPSALSSKLMQPVSVAALLQRALEPGGKVLVPALEVCGALLEPRNGGPGADAYAGAGSAAGSSGGSSSGDAPGSGGGASAAAAAFSAAKPRVDALSAMLVYLPQLVAFLATPGDASAVQETTYGLLSPPLGRARLKVLELLAVLLHVGDEGVEAALVASGALALAMDLFARYPFNNLLHHRVYRMFHGLLVQGGAQIVQHALATCRLAAWLAGLPAEVEPAPRPGLAPRRAPLRAGYLGHVTRIGNLLLEVAAARQPVSDALAGDEAWASFLSGDLQRRNEVEDTGCWECGRPTCAEMGDLGSDGDEFQPDMDLEQMQGMQPTLYHRYGVLDDDGDDEEEEEAPGTSAGASEGAAAAGYEGGGGDARAYGTMLAAAMQHVDLSDSGGGGLEGGGGGGGGGGEEEADEAVVLGEVREREVEAPSSGGAGAGQGTGSWSLLAHPGALGSPVAADVSGGRSMEDDAVLLTTSDDEDGASASGSESPGRSEAPPGSAPLLVESAASSGGSESVDAVAASPPSDDLVLVEPPSDDAGAAAPVEAGDTGAASASVEGSAARPVTDTAACPLAALQPPAAGANSDGQHAMNGGAELDVGAAPAAVGVASAAGGSIGVGSEPGFKEHAAWERAPLPVQVPEHA</sequence>
<dbReference type="PANTHER" id="PTHR12634">
    <property type="entry name" value="SIT4 YEAST -ASSOCIATING PROTEIN-RELATED"/>
    <property type="match status" value="1"/>
</dbReference>
<dbReference type="InterPro" id="IPR007587">
    <property type="entry name" value="SAPS"/>
</dbReference>
<gene>
    <name evidence="4" type="ORF">MNEG_2841</name>
</gene>
<feature type="compositionally biased region" description="Acidic residues" evidence="3">
    <location>
        <begin position="556"/>
        <end position="568"/>
    </location>
</feature>
<keyword evidence="5" id="KW-1185">Reference proteome</keyword>
<comment type="similarity">
    <text evidence="1">Belongs to the SAPS family.</text>
</comment>
<evidence type="ECO:0000313" key="4">
    <source>
        <dbReference type="EMBL" id="KIZ05115.1"/>
    </source>
</evidence>
<dbReference type="GeneID" id="25735719"/>
<feature type="region of interest" description="Disordered" evidence="3">
    <location>
        <begin position="693"/>
        <end position="780"/>
    </location>
</feature>